<reference evidence="1" key="2">
    <citation type="journal article" date="2015" name="Data Brief">
        <title>Shoot transcriptome of the giant reed, Arundo donax.</title>
        <authorList>
            <person name="Barrero R.A."/>
            <person name="Guerrero F.D."/>
            <person name="Moolhuijzen P."/>
            <person name="Goolsby J.A."/>
            <person name="Tidwell J."/>
            <person name="Bellgard S.E."/>
            <person name="Bellgard M.I."/>
        </authorList>
    </citation>
    <scope>NUCLEOTIDE SEQUENCE</scope>
    <source>
        <tissue evidence="1">Shoot tissue taken approximately 20 cm above the soil surface</tissue>
    </source>
</reference>
<dbReference type="EMBL" id="GBRH01214244">
    <property type="protein sequence ID" value="JAD83651.1"/>
    <property type="molecule type" value="Transcribed_RNA"/>
</dbReference>
<proteinExistence type="predicted"/>
<protein>
    <submittedName>
        <fullName evidence="1">Uncharacterized protein</fullName>
    </submittedName>
</protein>
<organism evidence="1">
    <name type="scientific">Arundo donax</name>
    <name type="common">Giant reed</name>
    <name type="synonym">Donax arundinaceus</name>
    <dbReference type="NCBI Taxonomy" id="35708"/>
    <lineage>
        <taxon>Eukaryota</taxon>
        <taxon>Viridiplantae</taxon>
        <taxon>Streptophyta</taxon>
        <taxon>Embryophyta</taxon>
        <taxon>Tracheophyta</taxon>
        <taxon>Spermatophyta</taxon>
        <taxon>Magnoliopsida</taxon>
        <taxon>Liliopsida</taxon>
        <taxon>Poales</taxon>
        <taxon>Poaceae</taxon>
        <taxon>PACMAD clade</taxon>
        <taxon>Arundinoideae</taxon>
        <taxon>Arundineae</taxon>
        <taxon>Arundo</taxon>
    </lineage>
</organism>
<accession>A0A0A9D789</accession>
<dbReference type="AlphaFoldDB" id="A0A0A9D789"/>
<evidence type="ECO:0000313" key="1">
    <source>
        <dbReference type="EMBL" id="JAD83651.1"/>
    </source>
</evidence>
<name>A0A0A9D789_ARUDO</name>
<reference evidence="1" key="1">
    <citation type="submission" date="2014-09" db="EMBL/GenBank/DDBJ databases">
        <authorList>
            <person name="Magalhaes I.L.F."/>
            <person name="Oliveira U."/>
            <person name="Santos F.R."/>
            <person name="Vidigal T.H.D.A."/>
            <person name="Brescovit A.D."/>
            <person name="Santos A.J."/>
        </authorList>
    </citation>
    <scope>NUCLEOTIDE SEQUENCE</scope>
    <source>
        <tissue evidence="1">Shoot tissue taken approximately 20 cm above the soil surface</tissue>
    </source>
</reference>
<sequence length="114" mass="13161">MQWPKITLWPGRTHPFTHLPHTCLINVAHRESRKPVLFIKSPPSQHYTPNFASRRNILIALIQYVHAWVICCAISLDELLLSFFGQGVVHFKHPLLRNSFRDDSSDALYSVLVC</sequence>